<dbReference type="EMBL" id="QLMD01000002">
    <property type="protein sequence ID" value="RAK00805.1"/>
    <property type="molecule type" value="Genomic_DNA"/>
</dbReference>
<evidence type="ECO:0000313" key="3">
    <source>
        <dbReference type="Proteomes" id="UP000249203"/>
    </source>
</evidence>
<keyword evidence="4" id="KW-1185">Reference proteome</keyword>
<dbReference type="PROSITE" id="PS51257">
    <property type="entry name" value="PROKAR_LIPOPROTEIN"/>
    <property type="match status" value="1"/>
</dbReference>
<comment type="caution">
    <text evidence="1">The sequence shown here is derived from an EMBL/GenBank/DDBJ whole genome shotgun (WGS) entry which is preliminary data.</text>
</comment>
<dbReference type="OrthoDB" id="114489at2"/>
<dbReference type="AlphaFoldDB" id="A0A327X5K1"/>
<reference evidence="1 3" key="2">
    <citation type="submission" date="2018-06" db="EMBL/GenBank/DDBJ databases">
        <title>Genomic Encyclopedia of Type Strains, Phase III (KMG-III): the genomes of soil and plant-associated and newly described type strains.</title>
        <authorList>
            <person name="Whitman W."/>
        </authorList>
    </citation>
    <scope>NUCLEOTIDE SEQUENCE [LARGE SCALE GENOMIC DNA]</scope>
    <source>
        <strain evidence="1 3">CGMCC 1.15366</strain>
    </source>
</reference>
<evidence type="ECO:0000313" key="1">
    <source>
        <dbReference type="EMBL" id="RAK00805.1"/>
    </source>
</evidence>
<dbReference type="EMBL" id="PIPK01000003">
    <property type="protein sequence ID" value="RUO27203.1"/>
    <property type="molecule type" value="Genomic_DNA"/>
</dbReference>
<protein>
    <recommendedName>
        <fullName evidence="5">Nucleotidyltransferase AbiEii toxin of type IV toxin-antitoxin system</fullName>
    </recommendedName>
</protein>
<organism evidence="1 3">
    <name type="scientific">Aliidiomarina maris</name>
    <dbReference type="NCBI Taxonomy" id="531312"/>
    <lineage>
        <taxon>Bacteria</taxon>
        <taxon>Pseudomonadati</taxon>
        <taxon>Pseudomonadota</taxon>
        <taxon>Gammaproteobacteria</taxon>
        <taxon>Alteromonadales</taxon>
        <taxon>Idiomarinaceae</taxon>
        <taxon>Aliidiomarina</taxon>
    </lineage>
</organism>
<gene>
    <name evidence="1" type="ORF">B0I24_102233</name>
    <name evidence="2" type="ORF">CWE07_04410</name>
</gene>
<reference evidence="2 4" key="1">
    <citation type="journal article" date="2018" name="Front. Microbiol.">
        <title>Genome-Based Analysis Reveals the Taxonomy and Diversity of the Family Idiomarinaceae.</title>
        <authorList>
            <person name="Liu Y."/>
            <person name="Lai Q."/>
            <person name="Shao Z."/>
        </authorList>
    </citation>
    <scope>NUCLEOTIDE SEQUENCE [LARGE SCALE GENOMIC DNA]</scope>
    <source>
        <strain evidence="2 4">CF12-14</strain>
    </source>
</reference>
<evidence type="ECO:0008006" key="5">
    <source>
        <dbReference type="Google" id="ProtNLM"/>
    </source>
</evidence>
<dbReference type="Proteomes" id="UP000249203">
    <property type="component" value="Unassembled WGS sequence"/>
</dbReference>
<accession>A0A327X5K1</accession>
<proteinExistence type="predicted"/>
<name>A0A327X5K1_9GAMM</name>
<sequence length="227" mass="25976">MSKINFQKEMLVQVATALDELLPQFVFIGGCTTGLLLTDDFTKEQVRYTDDVDLIVHVGSYFDWTCLAERLRQLGFRESMDEDVICRMMLGRLKVDFMPDNADIFGFSNRWYRDVMTTARDFTLTETLTIKLVEPVYFVATKLEAYLGRGNGDALYSHDIEDLINIFDGREEIVAEVNAADGELKDFIRVQLQALLDDANFEYAVQSATGNSRERESLIFERIEACV</sequence>
<evidence type="ECO:0000313" key="4">
    <source>
        <dbReference type="Proteomes" id="UP000287865"/>
    </source>
</evidence>
<dbReference type="Proteomes" id="UP000287865">
    <property type="component" value="Unassembled WGS sequence"/>
</dbReference>
<dbReference type="RefSeq" id="WP_111568585.1">
    <property type="nucleotide sequence ID" value="NZ_PIPK01000003.1"/>
</dbReference>
<evidence type="ECO:0000313" key="2">
    <source>
        <dbReference type="EMBL" id="RUO27203.1"/>
    </source>
</evidence>